<evidence type="ECO:0000313" key="5">
    <source>
        <dbReference type="Proteomes" id="UP000023435"/>
    </source>
</evidence>
<evidence type="ECO:0000313" key="4">
    <source>
        <dbReference type="EMBL" id="KWS02168.1"/>
    </source>
</evidence>
<dbReference type="InterPro" id="IPR044672">
    <property type="entry name" value="MOCS2A"/>
</dbReference>
<dbReference type="InterPro" id="IPR012675">
    <property type="entry name" value="Beta-grasp_dom_sf"/>
</dbReference>
<evidence type="ECO:0000256" key="2">
    <source>
        <dbReference type="ARBA" id="ARBA00024200"/>
    </source>
</evidence>
<proteinExistence type="inferred from homology"/>
<dbReference type="Gene3D" id="3.10.20.30">
    <property type="match status" value="1"/>
</dbReference>
<dbReference type="CDD" id="cd00754">
    <property type="entry name" value="Ubl_MoaD"/>
    <property type="match status" value="1"/>
</dbReference>
<dbReference type="SUPFAM" id="SSF54285">
    <property type="entry name" value="MoaD/ThiS"/>
    <property type="match status" value="1"/>
</dbReference>
<name>A0A125TZT4_9GAMM</name>
<dbReference type="Proteomes" id="UP000023435">
    <property type="component" value="Unassembled WGS sequence"/>
</dbReference>
<dbReference type="RefSeq" id="WP_036112033.1">
    <property type="nucleotide sequence ID" value="NZ_JAJA02000003.1"/>
</dbReference>
<organism evidence="4 5">
    <name type="scientific">Lysobacter capsici AZ78</name>
    <dbReference type="NCBI Taxonomy" id="1444315"/>
    <lineage>
        <taxon>Bacteria</taxon>
        <taxon>Pseudomonadati</taxon>
        <taxon>Pseudomonadota</taxon>
        <taxon>Gammaproteobacteria</taxon>
        <taxon>Lysobacterales</taxon>
        <taxon>Lysobacteraceae</taxon>
        <taxon>Lysobacter</taxon>
    </lineage>
</organism>
<evidence type="ECO:0000256" key="3">
    <source>
        <dbReference type="ARBA" id="ARBA00024247"/>
    </source>
</evidence>
<keyword evidence="5" id="KW-1185">Reference proteome</keyword>
<keyword evidence="1" id="KW-0547">Nucleotide-binding</keyword>
<dbReference type="Pfam" id="PF02597">
    <property type="entry name" value="ThiS"/>
    <property type="match status" value="1"/>
</dbReference>
<gene>
    <name evidence="4" type="ORF">AZ78_5301</name>
</gene>
<dbReference type="GO" id="GO:0006777">
    <property type="term" value="P:Mo-molybdopterin cofactor biosynthetic process"/>
    <property type="evidence" value="ECO:0007669"/>
    <property type="project" value="InterPro"/>
</dbReference>
<accession>A0A125TZT4</accession>
<reference evidence="4 5" key="1">
    <citation type="journal article" date="2014" name="Genome Announc.">
        <title>Draft Genome Sequence of Lysobacter capsici AZ78, a Bacterium Antagonistic to Plant-Pathogenic Oomycetes.</title>
        <authorList>
            <person name="Puopolo G."/>
            <person name="Sonego P."/>
            <person name="Engelen K."/>
            <person name="Pertot I."/>
        </authorList>
    </citation>
    <scope>NUCLEOTIDE SEQUENCE [LARGE SCALE GENOMIC DNA]</scope>
    <source>
        <strain evidence="4 5">AZ78</strain>
    </source>
</reference>
<dbReference type="EMBL" id="JAJA02000003">
    <property type="protein sequence ID" value="KWS02168.1"/>
    <property type="molecule type" value="Genomic_DNA"/>
</dbReference>
<dbReference type="PANTHER" id="PTHR33359:SF1">
    <property type="entry name" value="MOLYBDOPTERIN SYNTHASE SULFUR CARRIER SUBUNIT"/>
    <property type="match status" value="1"/>
</dbReference>
<sequence length="80" mass="8589">MNRLTVLYFASLRDAAGVASESIEADNADLRGLYENLRARHGFALPAERLRVAVDGAFARWDDAPRAGSEVAFIPPVSGG</sequence>
<dbReference type="GO" id="GO:0000166">
    <property type="term" value="F:nucleotide binding"/>
    <property type="evidence" value="ECO:0007669"/>
    <property type="project" value="UniProtKB-KW"/>
</dbReference>
<protein>
    <recommendedName>
        <fullName evidence="3">Molybdopterin synthase sulfur carrier subunit</fullName>
    </recommendedName>
</protein>
<dbReference type="OrthoDB" id="9801945at2"/>
<comment type="caution">
    <text evidence="4">The sequence shown here is derived from an EMBL/GenBank/DDBJ whole genome shotgun (WGS) entry which is preliminary data.</text>
</comment>
<dbReference type="InterPro" id="IPR016155">
    <property type="entry name" value="Mopterin_synth/thiamin_S_b"/>
</dbReference>
<dbReference type="InterPro" id="IPR003749">
    <property type="entry name" value="ThiS/MoaD-like"/>
</dbReference>
<dbReference type="AlphaFoldDB" id="A0A125TZT4"/>
<dbReference type="GO" id="GO:1990133">
    <property type="term" value="C:molybdopterin adenylyltransferase complex"/>
    <property type="evidence" value="ECO:0007669"/>
    <property type="project" value="TreeGrafter"/>
</dbReference>
<dbReference type="PANTHER" id="PTHR33359">
    <property type="entry name" value="MOLYBDOPTERIN SYNTHASE SULFUR CARRIER SUBUNIT"/>
    <property type="match status" value="1"/>
</dbReference>
<evidence type="ECO:0000256" key="1">
    <source>
        <dbReference type="ARBA" id="ARBA00022741"/>
    </source>
</evidence>
<comment type="similarity">
    <text evidence="2">Belongs to the MoaD family.</text>
</comment>